<keyword evidence="3" id="KW-0464">Manganese</keyword>
<dbReference type="STRING" id="1296096.A0A1B9I0T0"/>
<evidence type="ECO:0000256" key="1">
    <source>
        <dbReference type="ARBA" id="ARBA00022723"/>
    </source>
</evidence>
<evidence type="ECO:0000256" key="4">
    <source>
        <dbReference type="PROSITE-ProRule" id="PRU00742"/>
    </source>
</evidence>
<dbReference type="GeneID" id="30173107"/>
<keyword evidence="1" id="KW-0479">Metal-binding</keyword>
<gene>
    <name evidence="5" type="ORF">I206_04738</name>
    <name evidence="6" type="ORF">I206_105915</name>
</gene>
<dbReference type="InterPro" id="IPR023696">
    <property type="entry name" value="Ureohydrolase_dom_sf"/>
</dbReference>
<name>A0A1B9I0T0_9TREE</name>
<dbReference type="CDD" id="cd09999">
    <property type="entry name" value="Arginase-like_1"/>
    <property type="match status" value="1"/>
</dbReference>
<dbReference type="EMBL" id="CP144526">
    <property type="protein sequence ID" value="WWC71956.1"/>
    <property type="molecule type" value="Genomic_DNA"/>
</dbReference>
<dbReference type="GO" id="GO:0030145">
    <property type="term" value="F:manganese ion binding"/>
    <property type="evidence" value="ECO:0007669"/>
    <property type="project" value="TreeGrafter"/>
</dbReference>
<reference evidence="6" key="4">
    <citation type="submission" date="2024-02" db="EMBL/GenBank/DDBJ databases">
        <title>Comparative genomics of Cryptococcus and Kwoniella reveals pathogenesis evolution and contrasting modes of karyotype evolution via chromosome fusion or intercentromeric recombination.</title>
        <authorList>
            <person name="Coelho M.A."/>
            <person name="David-Palma M."/>
            <person name="Shea T."/>
            <person name="Bowers K."/>
            <person name="McGinley-Smith S."/>
            <person name="Mohammad A.W."/>
            <person name="Gnirke A."/>
            <person name="Yurkov A.M."/>
            <person name="Nowrousian M."/>
            <person name="Sun S."/>
            <person name="Cuomo C.A."/>
            <person name="Heitman J."/>
        </authorList>
    </citation>
    <scope>NUCLEOTIDE SEQUENCE</scope>
    <source>
        <strain evidence="6">CBS 10737</strain>
    </source>
</reference>
<keyword evidence="7" id="KW-1185">Reference proteome</keyword>
<dbReference type="RefSeq" id="XP_019010270.1">
    <property type="nucleotide sequence ID" value="XM_019156468.1"/>
</dbReference>
<reference evidence="5" key="1">
    <citation type="submission" date="2013-07" db="EMBL/GenBank/DDBJ databases">
        <title>The Genome Sequence of Cryptococcus pinus CBS10737.</title>
        <authorList>
            <consortium name="The Broad Institute Genome Sequencing Platform"/>
            <person name="Cuomo C."/>
            <person name="Litvintseva A."/>
            <person name="Chen Y."/>
            <person name="Heitman J."/>
            <person name="Sun S."/>
            <person name="Springer D."/>
            <person name="Dromer F."/>
            <person name="Young S.K."/>
            <person name="Zeng Q."/>
            <person name="Gargeya S."/>
            <person name="Fitzgerald M."/>
            <person name="Abouelleil A."/>
            <person name="Alvarado L."/>
            <person name="Berlin A.M."/>
            <person name="Chapman S.B."/>
            <person name="Dewar J."/>
            <person name="Goldberg J."/>
            <person name="Griggs A."/>
            <person name="Gujja S."/>
            <person name="Hansen M."/>
            <person name="Howarth C."/>
            <person name="Imamovic A."/>
            <person name="Larimer J."/>
            <person name="McCowan C."/>
            <person name="Murphy C."/>
            <person name="Pearson M."/>
            <person name="Priest M."/>
            <person name="Roberts A."/>
            <person name="Saif S."/>
            <person name="Shea T."/>
            <person name="Sykes S."/>
            <person name="Wortman J."/>
            <person name="Nusbaum C."/>
            <person name="Birren B."/>
        </authorList>
    </citation>
    <scope>NUCLEOTIDE SEQUENCE [LARGE SCALE GENOMIC DNA]</scope>
    <source>
        <strain evidence="5">CBS 10737</strain>
    </source>
</reference>
<dbReference type="EMBL" id="KI894012">
    <property type="protein sequence ID" value="OCF49051.1"/>
    <property type="molecule type" value="Genomic_DNA"/>
</dbReference>
<dbReference type="AlphaFoldDB" id="A0A1B9I0T0"/>
<comment type="similarity">
    <text evidence="4">Belongs to the arginase family.</text>
</comment>
<reference evidence="6" key="2">
    <citation type="submission" date="2013-07" db="EMBL/GenBank/DDBJ databases">
        <authorList>
            <consortium name="The Broad Institute Genome Sequencing Platform"/>
            <person name="Cuomo C."/>
            <person name="Litvintseva A."/>
            <person name="Chen Y."/>
            <person name="Heitman J."/>
            <person name="Sun S."/>
            <person name="Springer D."/>
            <person name="Dromer F."/>
            <person name="Young S.K."/>
            <person name="Zeng Q."/>
            <person name="Gargeya S."/>
            <person name="Fitzgerald M."/>
            <person name="Abouelleil A."/>
            <person name="Alvarado L."/>
            <person name="Berlin A.M."/>
            <person name="Chapman S.B."/>
            <person name="Dewar J."/>
            <person name="Goldberg J."/>
            <person name="Griggs A."/>
            <person name="Gujja S."/>
            <person name="Hansen M."/>
            <person name="Howarth C."/>
            <person name="Imamovic A."/>
            <person name="Larimer J."/>
            <person name="McCowan C."/>
            <person name="Murphy C."/>
            <person name="Pearson M."/>
            <person name="Priest M."/>
            <person name="Roberts A."/>
            <person name="Saif S."/>
            <person name="Shea T."/>
            <person name="Sykes S."/>
            <person name="Wortman J."/>
            <person name="Nusbaum C."/>
            <person name="Birren B."/>
        </authorList>
    </citation>
    <scope>NUCLEOTIDE SEQUENCE</scope>
    <source>
        <strain evidence="6">CBS 10737</strain>
    </source>
</reference>
<dbReference type="PANTHER" id="PTHR43782">
    <property type="entry name" value="ARGINASE"/>
    <property type="match status" value="1"/>
</dbReference>
<evidence type="ECO:0000313" key="5">
    <source>
        <dbReference type="EMBL" id="OCF49051.1"/>
    </source>
</evidence>
<dbReference type="GO" id="GO:0005829">
    <property type="term" value="C:cytosol"/>
    <property type="evidence" value="ECO:0007669"/>
    <property type="project" value="TreeGrafter"/>
</dbReference>
<sequence>MRYTSATLPAIKRSSSTYSLLHYVGRSGDHNDKAMQATPILAKHLSNELNMDPTVIGKPENALNRGWEEELKAALPNYKIISEKLDQVLNEGKKPIIALSRCSVALATLPIIAKHYPDIIIVWFDAHGDLNTPSSSDTGFLGGMALSGPIGLWESWMKGKKVKTENELLRTIDNIEEGRKRIFIHLDCDVLNPGIVPTDYKVPGGLSIQQLKDAISGLSESSDVIGIQISELEFGDSEKETQDAAKLLVDSIKPVLC</sequence>
<dbReference type="KEGG" id="kpin:30173107"/>
<dbReference type="OrthoDB" id="9992747at2759"/>
<reference evidence="5" key="3">
    <citation type="submission" date="2016-07" db="EMBL/GenBank/DDBJ databases">
        <title>Evolution of pathogenesis and genome organization in the Tremellales.</title>
        <authorList>
            <person name="Cuomo C."/>
            <person name="Litvintseva A."/>
            <person name="Heitman J."/>
            <person name="Chen Y."/>
            <person name="Sun S."/>
            <person name="Springer D."/>
            <person name="Dromer F."/>
            <person name="Young S."/>
            <person name="Zeng Q."/>
            <person name="Chapman S."/>
            <person name="Gujja S."/>
            <person name="Saif S."/>
            <person name="Birren B."/>
        </authorList>
    </citation>
    <scope>NUCLEOTIDE SEQUENCE</scope>
    <source>
        <strain evidence="5">CBS 10737</strain>
    </source>
</reference>
<evidence type="ECO:0000256" key="3">
    <source>
        <dbReference type="ARBA" id="ARBA00023211"/>
    </source>
</evidence>
<dbReference type="PROSITE" id="PS51409">
    <property type="entry name" value="ARGINASE_2"/>
    <property type="match status" value="1"/>
</dbReference>
<dbReference type="GO" id="GO:0004053">
    <property type="term" value="F:arginase activity"/>
    <property type="evidence" value="ECO:0007669"/>
    <property type="project" value="TreeGrafter"/>
</dbReference>
<dbReference type="InterPro" id="IPR006035">
    <property type="entry name" value="Ureohydrolase"/>
</dbReference>
<evidence type="ECO:0000313" key="6">
    <source>
        <dbReference type="EMBL" id="WWC71956.1"/>
    </source>
</evidence>
<dbReference type="Proteomes" id="UP000094020">
    <property type="component" value="Chromosome 8"/>
</dbReference>
<organism evidence="5">
    <name type="scientific">Kwoniella pini CBS 10737</name>
    <dbReference type="NCBI Taxonomy" id="1296096"/>
    <lineage>
        <taxon>Eukaryota</taxon>
        <taxon>Fungi</taxon>
        <taxon>Dikarya</taxon>
        <taxon>Basidiomycota</taxon>
        <taxon>Agaricomycotina</taxon>
        <taxon>Tremellomycetes</taxon>
        <taxon>Tremellales</taxon>
        <taxon>Cryptococcaceae</taxon>
        <taxon>Kwoniella</taxon>
    </lineage>
</organism>
<evidence type="ECO:0000256" key="2">
    <source>
        <dbReference type="ARBA" id="ARBA00022801"/>
    </source>
</evidence>
<accession>A0A1B9I0T0</accession>
<dbReference type="Gene3D" id="3.40.800.10">
    <property type="entry name" value="Ureohydrolase domain"/>
    <property type="match status" value="2"/>
</dbReference>
<protein>
    <recommendedName>
        <fullName evidence="8">Arginase</fullName>
    </recommendedName>
</protein>
<dbReference type="GO" id="GO:0005634">
    <property type="term" value="C:nucleus"/>
    <property type="evidence" value="ECO:0007669"/>
    <property type="project" value="TreeGrafter"/>
</dbReference>
<dbReference type="PANTHER" id="PTHR43782:SF3">
    <property type="entry name" value="ARGINASE"/>
    <property type="match status" value="1"/>
</dbReference>
<proteinExistence type="inferred from homology"/>
<dbReference type="SUPFAM" id="SSF52768">
    <property type="entry name" value="Arginase/deacetylase"/>
    <property type="match status" value="1"/>
</dbReference>
<evidence type="ECO:0008006" key="8">
    <source>
        <dbReference type="Google" id="ProtNLM"/>
    </source>
</evidence>
<keyword evidence="2" id="KW-0378">Hydrolase</keyword>
<dbReference type="Pfam" id="PF00491">
    <property type="entry name" value="Arginase"/>
    <property type="match status" value="2"/>
</dbReference>
<evidence type="ECO:0000313" key="7">
    <source>
        <dbReference type="Proteomes" id="UP000094020"/>
    </source>
</evidence>